<dbReference type="RefSeq" id="WP_284285088.1">
    <property type="nucleotide sequence ID" value="NZ_BSUJ01000001.1"/>
</dbReference>
<dbReference type="InterPro" id="IPR003043">
    <property type="entry name" value="Uropor_MeTrfase_CS"/>
</dbReference>
<sequence>MTGSVWLVGAGPGDPELLTLKARRLLDEADVVVHDRLGCASVVQELPPTTRLIDVGKSPHHHPVPQDEINQILVRGARAGHRVVRLKGGDPFVLGRGGEELRSCREAGVACEVVPGVSSAISAPASAGIPVTHRGLSTGFLVLSGHEEVDVDQLAATAFTIVILMGMYRLPTLAPALVAAGKDPLTPCAVIQEAWSDRQREVRAPLSQIAVESARAGLANPAVIVIGDVAEGV</sequence>
<keyword evidence="2" id="KW-0489">Methyltransferase</keyword>
<evidence type="ECO:0000256" key="5">
    <source>
        <dbReference type="ARBA" id="ARBA00023244"/>
    </source>
</evidence>
<dbReference type="SUPFAM" id="SSF53790">
    <property type="entry name" value="Tetrapyrrole methylase"/>
    <property type="match status" value="1"/>
</dbReference>
<dbReference type="EC" id="2.1.1.107" evidence="1"/>
<evidence type="ECO:0000313" key="8">
    <source>
        <dbReference type="Proteomes" id="UP001157109"/>
    </source>
</evidence>
<gene>
    <name evidence="7" type="ORF">GCM10025862_39290</name>
</gene>
<dbReference type="Gene3D" id="3.40.1010.10">
    <property type="entry name" value="Cobalt-precorrin-4 Transmethylase, Domain 1"/>
    <property type="match status" value="1"/>
</dbReference>
<keyword evidence="5" id="KW-0627">Porphyrin biosynthesis</keyword>
<dbReference type="InterPro" id="IPR014776">
    <property type="entry name" value="4pyrrole_Mease_sub2"/>
</dbReference>
<dbReference type="EMBL" id="BSUJ01000001">
    <property type="protein sequence ID" value="GMA21908.1"/>
    <property type="molecule type" value="Genomic_DNA"/>
</dbReference>
<dbReference type="NCBIfam" id="NF004790">
    <property type="entry name" value="PRK06136.1"/>
    <property type="match status" value="1"/>
</dbReference>
<name>A0ABQ6HW40_9MICO</name>
<dbReference type="PROSITE" id="PS00839">
    <property type="entry name" value="SUMT_1"/>
    <property type="match status" value="1"/>
</dbReference>
<dbReference type="InterPro" id="IPR000878">
    <property type="entry name" value="4pyrrol_Mease"/>
</dbReference>
<keyword evidence="4" id="KW-0949">S-adenosyl-L-methionine</keyword>
<evidence type="ECO:0000256" key="4">
    <source>
        <dbReference type="ARBA" id="ARBA00022691"/>
    </source>
</evidence>
<organism evidence="7 8">
    <name type="scientific">Arsenicicoccus piscis</name>
    <dbReference type="NCBI Taxonomy" id="673954"/>
    <lineage>
        <taxon>Bacteria</taxon>
        <taxon>Bacillati</taxon>
        <taxon>Actinomycetota</taxon>
        <taxon>Actinomycetes</taxon>
        <taxon>Micrococcales</taxon>
        <taxon>Intrasporangiaceae</taxon>
        <taxon>Arsenicicoccus</taxon>
    </lineage>
</organism>
<feature type="domain" description="Tetrapyrrole methylase" evidence="6">
    <location>
        <begin position="5"/>
        <end position="209"/>
    </location>
</feature>
<dbReference type="CDD" id="cd11642">
    <property type="entry name" value="SUMT"/>
    <property type="match status" value="1"/>
</dbReference>
<dbReference type="Proteomes" id="UP001157109">
    <property type="component" value="Unassembled WGS sequence"/>
</dbReference>
<evidence type="ECO:0000256" key="2">
    <source>
        <dbReference type="ARBA" id="ARBA00022603"/>
    </source>
</evidence>
<evidence type="ECO:0000256" key="1">
    <source>
        <dbReference type="ARBA" id="ARBA00012162"/>
    </source>
</evidence>
<keyword evidence="3" id="KW-0808">Transferase</keyword>
<evidence type="ECO:0000313" key="7">
    <source>
        <dbReference type="EMBL" id="GMA21908.1"/>
    </source>
</evidence>
<dbReference type="InterPro" id="IPR014777">
    <property type="entry name" value="4pyrrole_Mease_sub1"/>
</dbReference>
<dbReference type="NCBIfam" id="TIGR01469">
    <property type="entry name" value="cobA_cysG_Cterm"/>
    <property type="match status" value="1"/>
</dbReference>
<evidence type="ECO:0000259" key="6">
    <source>
        <dbReference type="Pfam" id="PF00590"/>
    </source>
</evidence>
<dbReference type="Gene3D" id="3.30.950.10">
    <property type="entry name" value="Methyltransferase, Cobalt-precorrin-4 Transmethylase, Domain 2"/>
    <property type="match status" value="1"/>
</dbReference>
<dbReference type="PANTHER" id="PTHR45790">
    <property type="entry name" value="SIROHEME SYNTHASE-RELATED"/>
    <property type="match status" value="1"/>
</dbReference>
<dbReference type="Pfam" id="PF00590">
    <property type="entry name" value="TP_methylase"/>
    <property type="match status" value="1"/>
</dbReference>
<comment type="caution">
    <text evidence="7">The sequence shown here is derived from an EMBL/GenBank/DDBJ whole genome shotgun (WGS) entry which is preliminary data.</text>
</comment>
<dbReference type="InterPro" id="IPR006366">
    <property type="entry name" value="CobA/CysG_C"/>
</dbReference>
<dbReference type="PANTHER" id="PTHR45790:SF3">
    <property type="entry name" value="S-ADENOSYL-L-METHIONINE-DEPENDENT UROPORPHYRINOGEN III METHYLTRANSFERASE, CHLOROPLASTIC"/>
    <property type="match status" value="1"/>
</dbReference>
<proteinExistence type="predicted"/>
<dbReference type="InterPro" id="IPR050161">
    <property type="entry name" value="Siro_Cobalamin_biosynth"/>
</dbReference>
<accession>A0ABQ6HW40</accession>
<dbReference type="InterPro" id="IPR035996">
    <property type="entry name" value="4pyrrol_Methylase_sf"/>
</dbReference>
<keyword evidence="8" id="KW-1185">Reference proteome</keyword>
<protein>
    <recommendedName>
        <fullName evidence="1">uroporphyrinogen-III C-methyltransferase</fullName>
        <ecNumber evidence="1">2.1.1.107</ecNumber>
    </recommendedName>
</protein>
<reference evidence="8" key="1">
    <citation type="journal article" date="2019" name="Int. J. Syst. Evol. Microbiol.">
        <title>The Global Catalogue of Microorganisms (GCM) 10K type strain sequencing project: providing services to taxonomists for standard genome sequencing and annotation.</title>
        <authorList>
            <consortium name="The Broad Institute Genomics Platform"/>
            <consortium name="The Broad Institute Genome Sequencing Center for Infectious Disease"/>
            <person name="Wu L."/>
            <person name="Ma J."/>
        </authorList>
    </citation>
    <scope>NUCLEOTIDE SEQUENCE [LARGE SCALE GENOMIC DNA]</scope>
    <source>
        <strain evidence="8">NBRC 105830</strain>
    </source>
</reference>
<evidence type="ECO:0000256" key="3">
    <source>
        <dbReference type="ARBA" id="ARBA00022679"/>
    </source>
</evidence>